<feature type="region of interest" description="Disordered" evidence="2">
    <location>
        <begin position="22"/>
        <end position="79"/>
    </location>
</feature>
<organism evidence="4 5">
    <name type="scientific">Colocasia esculenta</name>
    <name type="common">Wild taro</name>
    <name type="synonym">Arum esculentum</name>
    <dbReference type="NCBI Taxonomy" id="4460"/>
    <lineage>
        <taxon>Eukaryota</taxon>
        <taxon>Viridiplantae</taxon>
        <taxon>Streptophyta</taxon>
        <taxon>Embryophyta</taxon>
        <taxon>Tracheophyta</taxon>
        <taxon>Spermatophyta</taxon>
        <taxon>Magnoliopsida</taxon>
        <taxon>Liliopsida</taxon>
        <taxon>Araceae</taxon>
        <taxon>Aroideae</taxon>
        <taxon>Colocasieae</taxon>
        <taxon>Colocasia</taxon>
    </lineage>
</organism>
<dbReference type="InterPro" id="IPR013097">
    <property type="entry name" value="Dabb"/>
</dbReference>
<evidence type="ECO:0000256" key="1">
    <source>
        <dbReference type="ARBA" id="ARBA00011738"/>
    </source>
</evidence>
<dbReference type="InterPro" id="IPR044662">
    <property type="entry name" value="HS1/DABB1-like"/>
</dbReference>
<evidence type="ECO:0000256" key="2">
    <source>
        <dbReference type="SAM" id="MobiDB-lite"/>
    </source>
</evidence>
<dbReference type="Proteomes" id="UP000652761">
    <property type="component" value="Unassembled WGS sequence"/>
</dbReference>
<dbReference type="SUPFAM" id="SSF54909">
    <property type="entry name" value="Dimeric alpha+beta barrel"/>
    <property type="match status" value="1"/>
</dbReference>
<dbReference type="Pfam" id="PF07876">
    <property type="entry name" value="Dabb"/>
    <property type="match status" value="1"/>
</dbReference>
<comment type="caution">
    <text evidence="4">The sequence shown here is derived from an EMBL/GenBank/DDBJ whole genome shotgun (WGS) entry which is preliminary data.</text>
</comment>
<protein>
    <recommendedName>
        <fullName evidence="3">Stress-response A/B barrel domain-containing protein</fullName>
    </recommendedName>
</protein>
<reference evidence="4" key="1">
    <citation type="submission" date="2017-07" db="EMBL/GenBank/DDBJ databases">
        <title>Taro Niue Genome Assembly and Annotation.</title>
        <authorList>
            <person name="Atibalentja N."/>
            <person name="Keating K."/>
            <person name="Fields C.J."/>
        </authorList>
    </citation>
    <scope>NUCLEOTIDE SEQUENCE</scope>
    <source>
        <strain evidence="4">Niue_2</strain>
        <tissue evidence="4">Leaf</tissue>
    </source>
</reference>
<evidence type="ECO:0000259" key="3">
    <source>
        <dbReference type="PROSITE" id="PS51502"/>
    </source>
</evidence>
<dbReference type="PANTHER" id="PTHR33178:SF5">
    <property type="entry name" value="EXPRESSED PROTEIN"/>
    <property type="match status" value="1"/>
</dbReference>
<evidence type="ECO:0000313" key="4">
    <source>
        <dbReference type="EMBL" id="MQL74470.1"/>
    </source>
</evidence>
<feature type="domain" description="Stress-response A/B barrel" evidence="3">
    <location>
        <begin position="163"/>
        <end position="256"/>
    </location>
</feature>
<comment type="subunit">
    <text evidence="1">Homodimer.</text>
</comment>
<accession>A0A843TY40</accession>
<keyword evidence="5" id="KW-1185">Reference proteome</keyword>
<dbReference type="Gene3D" id="3.30.70.100">
    <property type="match status" value="1"/>
</dbReference>
<dbReference type="AlphaFoldDB" id="A0A843TY40"/>
<feature type="compositionally biased region" description="Polar residues" evidence="2">
    <location>
        <begin position="24"/>
        <end position="36"/>
    </location>
</feature>
<gene>
    <name evidence="4" type="ORF">Taro_006846</name>
</gene>
<evidence type="ECO:0000313" key="5">
    <source>
        <dbReference type="Proteomes" id="UP000652761"/>
    </source>
</evidence>
<dbReference type="OrthoDB" id="2016695at2759"/>
<dbReference type="PANTHER" id="PTHR33178">
    <property type="match status" value="1"/>
</dbReference>
<name>A0A843TY40_COLES</name>
<dbReference type="PROSITE" id="PS51502">
    <property type="entry name" value="S_R_A_B_BARREL"/>
    <property type="match status" value="1"/>
</dbReference>
<sequence>MFGVHILRAVCIVHLDISPPPPVRSTSQHQTLQESTRWGLHAPPLPANRRRRRSLAKAHTIPSRSPSLPPSMLPQSRSLPASSLQQALLPSFFACTGVSGLSPPRRFGLRGTKCSRVISLRRKLREALRPFNYRGGNLLLAPRALNSNADSVTGGFVKKRNVVEHIFLLKSKSDISEDEERNMLDYLYTSQYQMRGILAISLGRIVDTNMDGFTHAVFMRFQNKEDLEKFYGNSYYAGVLKEHVMPYCYDSISVDYESEVEDDILPIFRRGEEFNYGAEFVLLFSFSENALYDAVKDALTTFQTLMYEFNSLIIQATQGSNFNRGDGEYTHGAVIRFPSRVGAKANVRNVWWNVPEKAP</sequence>
<dbReference type="InterPro" id="IPR011008">
    <property type="entry name" value="Dimeric_a/b-barrel"/>
</dbReference>
<proteinExistence type="predicted"/>
<dbReference type="SMART" id="SM00886">
    <property type="entry name" value="Dabb"/>
    <property type="match status" value="1"/>
</dbReference>
<dbReference type="EMBL" id="NMUH01000209">
    <property type="protein sequence ID" value="MQL74470.1"/>
    <property type="molecule type" value="Genomic_DNA"/>
</dbReference>